<comment type="caution">
    <text evidence="1">The sequence shown here is derived from an EMBL/GenBank/DDBJ whole genome shotgun (WGS) entry which is preliminary data.</text>
</comment>
<dbReference type="GeneID" id="25284363"/>
<sequence length="123" mass="14297">MPSQNPQADSDAKHTGERCRNRSSELYIASFKWVEMVDMCALFCTQLSPSSSMTRRGRLKFLVTSRPYDDIQAEFQKTRNDLPTIRLRGEDENDQIHEEIDMVIRMRVPKLALDFQLNGQTKD</sequence>
<reference evidence="1 2" key="1">
    <citation type="submission" date="2013-03" db="EMBL/GenBank/DDBJ databases">
        <title>The Genome Sequence of Exophiala aquamarina CBS 119918.</title>
        <authorList>
            <consortium name="The Broad Institute Genomics Platform"/>
            <person name="Cuomo C."/>
            <person name="de Hoog S."/>
            <person name="Gorbushina A."/>
            <person name="Walker B."/>
            <person name="Young S.K."/>
            <person name="Zeng Q."/>
            <person name="Gargeya S."/>
            <person name="Fitzgerald M."/>
            <person name="Haas B."/>
            <person name="Abouelleil A."/>
            <person name="Allen A.W."/>
            <person name="Alvarado L."/>
            <person name="Arachchi H.M."/>
            <person name="Berlin A.M."/>
            <person name="Chapman S.B."/>
            <person name="Gainer-Dewar J."/>
            <person name="Goldberg J."/>
            <person name="Griggs A."/>
            <person name="Gujja S."/>
            <person name="Hansen M."/>
            <person name="Howarth C."/>
            <person name="Imamovic A."/>
            <person name="Ireland A."/>
            <person name="Larimer J."/>
            <person name="McCowan C."/>
            <person name="Murphy C."/>
            <person name="Pearson M."/>
            <person name="Poon T.W."/>
            <person name="Priest M."/>
            <person name="Roberts A."/>
            <person name="Saif S."/>
            <person name="Shea T."/>
            <person name="Sisk P."/>
            <person name="Sykes S."/>
            <person name="Wortman J."/>
            <person name="Nusbaum C."/>
            <person name="Birren B."/>
        </authorList>
    </citation>
    <scope>NUCLEOTIDE SEQUENCE [LARGE SCALE GENOMIC DNA]</scope>
    <source>
        <strain evidence="1 2">CBS 119918</strain>
    </source>
</reference>
<dbReference type="AlphaFoldDB" id="A0A072P4X2"/>
<dbReference type="OrthoDB" id="4368006at2759"/>
<dbReference type="HOGENOM" id="CLU_2015272_0_0_1"/>
<proteinExistence type="predicted"/>
<organism evidence="1 2">
    <name type="scientific">Exophiala aquamarina CBS 119918</name>
    <dbReference type="NCBI Taxonomy" id="1182545"/>
    <lineage>
        <taxon>Eukaryota</taxon>
        <taxon>Fungi</taxon>
        <taxon>Dikarya</taxon>
        <taxon>Ascomycota</taxon>
        <taxon>Pezizomycotina</taxon>
        <taxon>Eurotiomycetes</taxon>
        <taxon>Chaetothyriomycetidae</taxon>
        <taxon>Chaetothyriales</taxon>
        <taxon>Herpotrichiellaceae</taxon>
        <taxon>Exophiala</taxon>
    </lineage>
</organism>
<accession>A0A072P4X2</accession>
<evidence type="ECO:0000313" key="2">
    <source>
        <dbReference type="Proteomes" id="UP000027920"/>
    </source>
</evidence>
<evidence type="ECO:0000313" key="1">
    <source>
        <dbReference type="EMBL" id="KEF54288.1"/>
    </source>
</evidence>
<gene>
    <name evidence="1" type="ORF">A1O9_09454</name>
</gene>
<dbReference type="Proteomes" id="UP000027920">
    <property type="component" value="Unassembled WGS sequence"/>
</dbReference>
<dbReference type="STRING" id="1182545.A0A072P4X2"/>
<dbReference type="EMBL" id="AMGV01000010">
    <property type="protein sequence ID" value="KEF54288.1"/>
    <property type="molecule type" value="Genomic_DNA"/>
</dbReference>
<name>A0A072P4X2_9EURO</name>
<dbReference type="RefSeq" id="XP_013256878.1">
    <property type="nucleotide sequence ID" value="XM_013401424.1"/>
</dbReference>
<keyword evidence="2" id="KW-1185">Reference proteome</keyword>
<protein>
    <submittedName>
        <fullName evidence="1">Uncharacterized protein</fullName>
    </submittedName>
</protein>
<dbReference type="VEuPathDB" id="FungiDB:A1O9_09454"/>